<evidence type="ECO:0000313" key="2">
    <source>
        <dbReference type="EMBL" id="SNQ50490.1"/>
    </source>
</evidence>
<keyword evidence="3" id="KW-1185">Reference proteome</keyword>
<accession>A0A2I2KXV9</accession>
<gene>
    <name evidence="2" type="ORF">FRACA_470038</name>
</gene>
<name>A0A2I2KXV9_9ACTN</name>
<organism evidence="2 3">
    <name type="scientific">Frankia canadensis</name>
    <dbReference type="NCBI Taxonomy" id="1836972"/>
    <lineage>
        <taxon>Bacteria</taxon>
        <taxon>Bacillati</taxon>
        <taxon>Actinomycetota</taxon>
        <taxon>Actinomycetes</taxon>
        <taxon>Frankiales</taxon>
        <taxon>Frankiaceae</taxon>
        <taxon>Frankia</taxon>
    </lineage>
</organism>
<reference evidence="2 3" key="1">
    <citation type="submission" date="2017-06" db="EMBL/GenBank/DDBJ databases">
        <authorList>
            <person name="Kim H.J."/>
            <person name="Triplett B.A."/>
        </authorList>
    </citation>
    <scope>NUCLEOTIDE SEQUENCE [LARGE SCALE GENOMIC DNA]</scope>
    <source>
        <strain evidence="2">FRACA_ARgP5</strain>
    </source>
</reference>
<evidence type="ECO:0000313" key="3">
    <source>
        <dbReference type="Proteomes" id="UP000234331"/>
    </source>
</evidence>
<dbReference type="AlphaFoldDB" id="A0A2I2KXV9"/>
<proteinExistence type="predicted"/>
<feature type="region of interest" description="Disordered" evidence="1">
    <location>
        <begin position="54"/>
        <end position="83"/>
    </location>
</feature>
<protein>
    <submittedName>
        <fullName evidence="2">Uncharacterized protein</fullName>
    </submittedName>
</protein>
<sequence>MRSTELLVLDAIPKDPVGKIDKDALRSGYACPAGMSLLSYTQLLASGHTQAACLRDRSPPDLPGHPQRPPGNQRPDDAESWLT</sequence>
<feature type="compositionally biased region" description="Pro residues" evidence="1">
    <location>
        <begin position="60"/>
        <end position="69"/>
    </location>
</feature>
<dbReference type="Proteomes" id="UP000234331">
    <property type="component" value="Unassembled WGS sequence"/>
</dbReference>
<dbReference type="EMBL" id="FZMO01000412">
    <property type="protein sequence ID" value="SNQ50490.1"/>
    <property type="molecule type" value="Genomic_DNA"/>
</dbReference>
<evidence type="ECO:0000256" key="1">
    <source>
        <dbReference type="SAM" id="MobiDB-lite"/>
    </source>
</evidence>